<dbReference type="Gene3D" id="3.40.50.2300">
    <property type="match status" value="1"/>
</dbReference>
<evidence type="ECO:0000259" key="6">
    <source>
        <dbReference type="PROSITE" id="PS50109"/>
    </source>
</evidence>
<feature type="modified residue" description="4-aspartylphosphate" evidence="4">
    <location>
        <position position="627"/>
    </location>
</feature>
<dbReference type="InterPro" id="IPR001789">
    <property type="entry name" value="Sig_transdc_resp-reg_receiver"/>
</dbReference>
<dbReference type="SMART" id="SM00388">
    <property type="entry name" value="HisKA"/>
    <property type="match status" value="1"/>
</dbReference>
<keyword evidence="5" id="KW-0472">Membrane</keyword>
<protein>
    <recommendedName>
        <fullName evidence="2">histidine kinase</fullName>
        <ecNumber evidence="2">2.7.13.3</ecNumber>
    </recommendedName>
</protein>
<dbReference type="SMART" id="SM00448">
    <property type="entry name" value="REC"/>
    <property type="match status" value="1"/>
</dbReference>
<feature type="domain" description="Histidine kinase" evidence="6">
    <location>
        <begin position="321"/>
        <end position="546"/>
    </location>
</feature>
<dbReference type="Pfam" id="PF02518">
    <property type="entry name" value="HATPase_c"/>
    <property type="match status" value="1"/>
</dbReference>
<proteinExistence type="predicted"/>
<evidence type="ECO:0000259" key="7">
    <source>
        <dbReference type="PROSITE" id="PS50110"/>
    </source>
</evidence>
<dbReference type="InterPro" id="IPR003661">
    <property type="entry name" value="HisK_dim/P_dom"/>
</dbReference>
<dbReference type="GO" id="GO:0000155">
    <property type="term" value="F:phosphorelay sensor kinase activity"/>
    <property type="evidence" value="ECO:0007669"/>
    <property type="project" value="InterPro"/>
</dbReference>
<dbReference type="PANTHER" id="PTHR43065">
    <property type="entry name" value="SENSOR HISTIDINE KINASE"/>
    <property type="match status" value="1"/>
</dbReference>
<sequence>MAELPVQDITETGATRRRFDPYIWGAAIFFVAAAGLAAVPALRAGPATLAGLLLLGGVAGVAILGLVAIRASAHHESDLDAAEGFIDALSEPTALVAADGRLLAANAAWRQIMGDARRLPKGVAGSGLFAALVRARKGEVAEGLLRVDSEDRVATVSRLAGGRLLVRLAPPAVVASLAAEAPPVAIVETRAPPPGSLDAFSGASPFGAALLEGLDPFNSRILEANPALSAMAGPTAKAGVLFGDLIEPTTRAEAESRMAGGKAGPFEVRLSRDPTRIAHLYLYRAEGRLVAYMIDVSEQKQIELQLAQAQKMQAIGQLAGGVAHDFNNLLTAIQLRLDELLHRHPVGDPSYEGLNEIRQTGVRAADLVRKLLAFSRKQTVQREVLDLGELISEFEVLLRRLLREDVKLITDYGRDLPQVRADKSQLETAVMNLAVNARDAVRAAKGGGIVRIRTARLTQDEAVSLGFPGAEGDTAFIEVSDDGPGIPPDVMGKIFDPFFTTKPVGEGTGLGLATVYGIVKQSDGWIHVHSRPDEGAAFRIFLPVHVPTAAAIAEAAAVAAEPPKARPPRDLSGAGRILFVEDEDAVRGVAARLLRARGYEVLEACDGEEALLIAEANAGTIDLLISDVIMPGIDGPTLLKKARGYLGNAPVMFISGYAEAEFSDLLEGETGVTFLPKPIDIKTLAERVKQQLQAA</sequence>
<dbReference type="eggNOG" id="COG4191">
    <property type="taxonomic scope" value="Bacteria"/>
</dbReference>
<dbReference type="PROSITE" id="PS50110">
    <property type="entry name" value="RESPONSE_REGULATORY"/>
    <property type="match status" value="1"/>
</dbReference>
<organism evidence="8 9">
    <name type="scientific">Caulobacter henricii</name>
    <dbReference type="NCBI Taxonomy" id="69395"/>
    <lineage>
        <taxon>Bacteria</taxon>
        <taxon>Pseudomonadati</taxon>
        <taxon>Pseudomonadota</taxon>
        <taxon>Alphaproteobacteria</taxon>
        <taxon>Caulobacterales</taxon>
        <taxon>Caulobacteraceae</taxon>
        <taxon>Caulobacter</taxon>
    </lineage>
</organism>
<keyword evidence="3 4" id="KW-0597">Phosphoprotein</keyword>
<evidence type="ECO:0000313" key="9">
    <source>
        <dbReference type="Proteomes" id="UP000056905"/>
    </source>
</evidence>
<dbReference type="NCBIfam" id="NF046026">
    <property type="entry name" value="HisKinCckACaul"/>
    <property type="match status" value="1"/>
</dbReference>
<dbReference type="Pfam" id="PF00072">
    <property type="entry name" value="Response_reg"/>
    <property type="match status" value="1"/>
</dbReference>
<keyword evidence="5" id="KW-0812">Transmembrane</keyword>
<dbReference type="PROSITE" id="PS50109">
    <property type="entry name" value="HIS_KIN"/>
    <property type="match status" value="1"/>
</dbReference>
<dbReference type="CDD" id="cd00082">
    <property type="entry name" value="HisKA"/>
    <property type="match status" value="1"/>
</dbReference>
<dbReference type="InterPro" id="IPR003594">
    <property type="entry name" value="HATPase_dom"/>
</dbReference>
<evidence type="ECO:0000313" key="8">
    <source>
        <dbReference type="EMBL" id="ALL14038.1"/>
    </source>
</evidence>
<evidence type="ECO:0000256" key="3">
    <source>
        <dbReference type="ARBA" id="ARBA00022553"/>
    </source>
</evidence>
<accession>A0A0P0P0M2</accession>
<dbReference type="PRINTS" id="PR00344">
    <property type="entry name" value="BCTRLSENSOR"/>
</dbReference>
<gene>
    <name evidence="8" type="ORF">AQ619_12185</name>
</gene>
<dbReference type="FunFam" id="1.10.287.130:FF:000037">
    <property type="entry name" value="Hybrid sensor histidine kinase/response regulator"/>
    <property type="match status" value="1"/>
</dbReference>
<evidence type="ECO:0000256" key="1">
    <source>
        <dbReference type="ARBA" id="ARBA00000085"/>
    </source>
</evidence>
<dbReference type="eggNOG" id="COG0784">
    <property type="taxonomic scope" value="Bacteria"/>
</dbReference>
<dbReference type="SUPFAM" id="SSF52172">
    <property type="entry name" value="CheY-like"/>
    <property type="match status" value="1"/>
</dbReference>
<dbReference type="STRING" id="69395.AQ619_12185"/>
<dbReference type="EC" id="2.7.13.3" evidence="2"/>
<dbReference type="InterPro" id="IPR036097">
    <property type="entry name" value="HisK_dim/P_sf"/>
</dbReference>
<evidence type="ECO:0000256" key="2">
    <source>
        <dbReference type="ARBA" id="ARBA00012438"/>
    </source>
</evidence>
<dbReference type="EMBL" id="CP013002">
    <property type="protein sequence ID" value="ALL14038.1"/>
    <property type="molecule type" value="Genomic_DNA"/>
</dbReference>
<comment type="catalytic activity">
    <reaction evidence="1">
        <text>ATP + protein L-histidine = ADP + protein N-phospho-L-histidine.</text>
        <dbReference type="EC" id="2.7.13.3"/>
    </reaction>
</comment>
<dbReference type="RefSeq" id="WP_062147876.1">
    <property type="nucleotide sequence ID" value="NZ_CP013002.1"/>
</dbReference>
<dbReference type="Proteomes" id="UP000056905">
    <property type="component" value="Chromosome"/>
</dbReference>
<dbReference type="OrthoDB" id="7284568at2"/>
<keyword evidence="9" id="KW-1185">Reference proteome</keyword>
<keyword evidence="5" id="KW-1133">Transmembrane helix</keyword>
<feature type="transmembrane region" description="Helical" evidence="5">
    <location>
        <begin position="22"/>
        <end position="42"/>
    </location>
</feature>
<dbReference type="SUPFAM" id="SSF55874">
    <property type="entry name" value="ATPase domain of HSP90 chaperone/DNA topoisomerase II/histidine kinase"/>
    <property type="match status" value="1"/>
</dbReference>
<feature type="domain" description="Response regulatory" evidence="7">
    <location>
        <begin position="576"/>
        <end position="692"/>
    </location>
</feature>
<evidence type="ECO:0000256" key="4">
    <source>
        <dbReference type="PROSITE-ProRule" id="PRU00169"/>
    </source>
</evidence>
<dbReference type="SMART" id="SM00387">
    <property type="entry name" value="HATPase_c"/>
    <property type="match status" value="1"/>
</dbReference>
<reference evidence="8 9" key="1">
    <citation type="submission" date="2015-10" db="EMBL/GenBank/DDBJ databases">
        <title>Conservation of the essential genome among Caulobacter and Brevundimonas species.</title>
        <authorList>
            <person name="Scott D."/>
            <person name="Ely B."/>
        </authorList>
    </citation>
    <scope>NUCLEOTIDE SEQUENCE [LARGE SCALE GENOMIC DNA]</scope>
    <source>
        <strain evidence="8 9">CB4</strain>
    </source>
</reference>
<dbReference type="SUPFAM" id="SSF47384">
    <property type="entry name" value="Homodimeric domain of signal transducing histidine kinase"/>
    <property type="match status" value="1"/>
</dbReference>
<dbReference type="KEGG" id="chq:AQ619_12185"/>
<feature type="transmembrane region" description="Helical" evidence="5">
    <location>
        <begin position="49"/>
        <end position="69"/>
    </location>
</feature>
<dbReference type="Gene3D" id="3.30.565.10">
    <property type="entry name" value="Histidine kinase-like ATPase, C-terminal domain"/>
    <property type="match status" value="1"/>
</dbReference>
<dbReference type="AlphaFoldDB" id="A0A0P0P0M2"/>
<dbReference type="PANTHER" id="PTHR43065:SF42">
    <property type="entry name" value="TWO-COMPONENT SENSOR PPRA"/>
    <property type="match status" value="1"/>
</dbReference>
<name>A0A0P0P0M2_9CAUL</name>
<dbReference type="InterPro" id="IPR036890">
    <property type="entry name" value="HATPase_C_sf"/>
</dbReference>
<dbReference type="Gene3D" id="1.10.287.130">
    <property type="match status" value="1"/>
</dbReference>
<dbReference type="InterPro" id="IPR004358">
    <property type="entry name" value="Sig_transdc_His_kin-like_C"/>
</dbReference>
<dbReference type="Pfam" id="PF00512">
    <property type="entry name" value="HisKA"/>
    <property type="match status" value="1"/>
</dbReference>
<dbReference type="InterPro" id="IPR011006">
    <property type="entry name" value="CheY-like_superfamily"/>
</dbReference>
<dbReference type="InterPro" id="IPR005467">
    <property type="entry name" value="His_kinase_dom"/>
</dbReference>
<evidence type="ECO:0000256" key="5">
    <source>
        <dbReference type="SAM" id="Phobius"/>
    </source>
</evidence>